<proteinExistence type="inferred from homology"/>
<comment type="caution">
    <text evidence="11">The sequence shown here is derived from an EMBL/GenBank/DDBJ whole genome shotgun (WGS) entry which is preliminary data.</text>
</comment>
<keyword evidence="6" id="KW-0964">Secreted</keyword>
<comment type="catalytic activity">
    <reaction evidence="8">
        <text>2 superoxide + 2 H(+) = H2O2 + O2</text>
        <dbReference type="Rhea" id="RHEA:20696"/>
        <dbReference type="ChEBI" id="CHEBI:15378"/>
        <dbReference type="ChEBI" id="CHEBI:15379"/>
        <dbReference type="ChEBI" id="CHEBI:16240"/>
        <dbReference type="ChEBI" id="CHEBI:18421"/>
        <dbReference type="EC" id="1.15.1.1"/>
    </reaction>
</comment>
<dbReference type="Proteomes" id="UP001244011">
    <property type="component" value="Unassembled WGS sequence"/>
</dbReference>
<evidence type="ECO:0000256" key="4">
    <source>
        <dbReference type="ARBA" id="ARBA00010457"/>
    </source>
</evidence>
<accession>A0AAJ0FLG9</accession>
<evidence type="ECO:0000256" key="2">
    <source>
        <dbReference type="ARBA" id="ARBA00004196"/>
    </source>
</evidence>
<keyword evidence="12" id="KW-1185">Reference proteome</keyword>
<dbReference type="InterPro" id="IPR001424">
    <property type="entry name" value="SOD_Cu_Zn_dom"/>
</dbReference>
<comment type="function">
    <text evidence="1">Destroys radicals which are normally produced within the cells and which are toxic to biological systems.</text>
</comment>
<dbReference type="GeneID" id="85313730"/>
<feature type="domain" description="Superoxide dismutase copper/zinc binding" evidence="10">
    <location>
        <begin position="55"/>
        <end position="167"/>
    </location>
</feature>
<dbReference type="RefSeq" id="XP_060283566.1">
    <property type="nucleotide sequence ID" value="XM_060430543.1"/>
</dbReference>
<evidence type="ECO:0000256" key="1">
    <source>
        <dbReference type="ARBA" id="ARBA00003917"/>
    </source>
</evidence>
<dbReference type="Gene3D" id="2.60.40.200">
    <property type="entry name" value="Superoxide dismutase, copper/zinc binding domain"/>
    <property type="match status" value="1"/>
</dbReference>
<evidence type="ECO:0000256" key="9">
    <source>
        <dbReference type="SAM" id="SignalP"/>
    </source>
</evidence>
<dbReference type="FunFam" id="2.60.40.200:FF:000007">
    <property type="entry name" value="Cell surface Cu-only superoxide dismutase 5"/>
    <property type="match status" value="1"/>
</dbReference>
<dbReference type="GO" id="GO:0005576">
    <property type="term" value="C:extracellular region"/>
    <property type="evidence" value="ECO:0007669"/>
    <property type="project" value="UniProtKB-SubCell"/>
</dbReference>
<comment type="subcellular location">
    <subcellularLocation>
        <location evidence="2">Cell envelope</location>
    </subcellularLocation>
    <subcellularLocation>
        <location evidence="3">Secreted</location>
    </subcellularLocation>
</comment>
<comment type="similarity">
    <text evidence="4">Belongs to the Cu-Zn superoxide dismutase family.</text>
</comment>
<sequence length="197" mass="20588">MLTSTTLLTWLSVCALAVAQEGTTGKLGDAPKVTENPAAAYEVKLEAGDIKGWAKASSEAGKPVSFEIEIEGLPADKGPFKYHIHQAAVPSDGNCTGTGAHLDPYERTQVPDCDTPHPETCEVGDLSGKHGLIKEAKASLSFDDAYTSLNSSNVAFFGDLSFVIHDASGGRILCSNWTLVEPATGGDGDGDDDACDE</sequence>
<protein>
    <recommendedName>
        <fullName evidence="5">superoxide dismutase</fullName>
        <ecNumber evidence="5">1.15.1.1</ecNumber>
    </recommendedName>
</protein>
<dbReference type="EMBL" id="MU839008">
    <property type="protein sequence ID" value="KAK1767353.1"/>
    <property type="molecule type" value="Genomic_DNA"/>
</dbReference>
<evidence type="ECO:0000256" key="7">
    <source>
        <dbReference type="ARBA" id="ARBA00022862"/>
    </source>
</evidence>
<reference evidence="11" key="1">
    <citation type="submission" date="2023-06" db="EMBL/GenBank/DDBJ databases">
        <title>Genome-scale phylogeny and comparative genomics of the fungal order Sordariales.</title>
        <authorList>
            <consortium name="Lawrence Berkeley National Laboratory"/>
            <person name="Hensen N."/>
            <person name="Bonometti L."/>
            <person name="Westerberg I."/>
            <person name="Brannstrom I.O."/>
            <person name="Guillou S."/>
            <person name="Cros-Aarteil S."/>
            <person name="Calhoun S."/>
            <person name="Haridas S."/>
            <person name="Kuo A."/>
            <person name="Mondo S."/>
            <person name="Pangilinan J."/>
            <person name="Riley R."/>
            <person name="Labutti K."/>
            <person name="Andreopoulos B."/>
            <person name="Lipzen A."/>
            <person name="Chen C."/>
            <person name="Yanf M."/>
            <person name="Daum C."/>
            <person name="Ng V."/>
            <person name="Clum A."/>
            <person name="Steindorff A."/>
            <person name="Ohm R."/>
            <person name="Martin F."/>
            <person name="Silar P."/>
            <person name="Natvig D."/>
            <person name="Lalanne C."/>
            <person name="Gautier V."/>
            <person name="Ament-Velasquez S.L."/>
            <person name="Kruys A."/>
            <person name="Hutchinson M.I."/>
            <person name="Powell A.J."/>
            <person name="Barry K."/>
            <person name="Miller A.N."/>
            <person name="Grigoriev I.V."/>
            <person name="Debuchy R."/>
            <person name="Gladieux P."/>
            <person name="Thoren M.H."/>
            <person name="Johannesson H."/>
        </authorList>
    </citation>
    <scope>NUCLEOTIDE SEQUENCE</scope>
    <source>
        <strain evidence="11">8032-3</strain>
    </source>
</reference>
<dbReference type="SUPFAM" id="SSF49329">
    <property type="entry name" value="Cu,Zn superoxide dismutase-like"/>
    <property type="match status" value="1"/>
</dbReference>
<keyword evidence="9" id="KW-0732">Signal</keyword>
<evidence type="ECO:0000259" key="10">
    <source>
        <dbReference type="Pfam" id="PF00080"/>
    </source>
</evidence>
<dbReference type="InterPro" id="IPR024134">
    <property type="entry name" value="SOD_Cu/Zn_/chaperone"/>
</dbReference>
<keyword evidence="7" id="KW-0049">Antioxidant</keyword>
<dbReference type="AlphaFoldDB" id="A0AAJ0FLG9"/>
<organism evidence="11 12">
    <name type="scientific">Phialemonium atrogriseum</name>
    <dbReference type="NCBI Taxonomy" id="1093897"/>
    <lineage>
        <taxon>Eukaryota</taxon>
        <taxon>Fungi</taxon>
        <taxon>Dikarya</taxon>
        <taxon>Ascomycota</taxon>
        <taxon>Pezizomycotina</taxon>
        <taxon>Sordariomycetes</taxon>
        <taxon>Sordariomycetidae</taxon>
        <taxon>Cephalothecales</taxon>
        <taxon>Cephalothecaceae</taxon>
        <taxon>Phialemonium</taxon>
    </lineage>
</organism>
<dbReference type="EC" id="1.15.1.1" evidence="5"/>
<evidence type="ECO:0000256" key="8">
    <source>
        <dbReference type="ARBA" id="ARBA00049204"/>
    </source>
</evidence>
<evidence type="ECO:0000313" key="12">
    <source>
        <dbReference type="Proteomes" id="UP001244011"/>
    </source>
</evidence>
<dbReference type="GO" id="GO:0005507">
    <property type="term" value="F:copper ion binding"/>
    <property type="evidence" value="ECO:0007669"/>
    <property type="project" value="InterPro"/>
</dbReference>
<feature type="signal peptide" evidence="9">
    <location>
        <begin position="1"/>
        <end position="19"/>
    </location>
</feature>
<evidence type="ECO:0000313" key="11">
    <source>
        <dbReference type="EMBL" id="KAK1767353.1"/>
    </source>
</evidence>
<dbReference type="PANTHER" id="PTHR10003">
    <property type="entry name" value="SUPEROXIDE DISMUTASE CU-ZN -RELATED"/>
    <property type="match status" value="1"/>
</dbReference>
<name>A0AAJ0FLG9_9PEZI</name>
<evidence type="ECO:0000256" key="6">
    <source>
        <dbReference type="ARBA" id="ARBA00022525"/>
    </source>
</evidence>
<gene>
    <name evidence="11" type="ORF">QBC33DRAFT_569689</name>
</gene>
<dbReference type="Pfam" id="PF00080">
    <property type="entry name" value="Sod_Cu"/>
    <property type="match status" value="1"/>
</dbReference>
<evidence type="ECO:0000256" key="3">
    <source>
        <dbReference type="ARBA" id="ARBA00004613"/>
    </source>
</evidence>
<dbReference type="InterPro" id="IPR036423">
    <property type="entry name" value="SOD-like_Cu/Zn_dom_sf"/>
</dbReference>
<feature type="chain" id="PRO_5042517002" description="superoxide dismutase" evidence="9">
    <location>
        <begin position="20"/>
        <end position="197"/>
    </location>
</feature>
<evidence type="ECO:0000256" key="5">
    <source>
        <dbReference type="ARBA" id="ARBA00012682"/>
    </source>
</evidence>
<dbReference type="GO" id="GO:0004784">
    <property type="term" value="F:superoxide dismutase activity"/>
    <property type="evidence" value="ECO:0007669"/>
    <property type="project" value="UniProtKB-EC"/>
</dbReference>